<keyword evidence="1 2" id="KW-0539">Nucleus</keyword>
<evidence type="ECO:0000256" key="2">
    <source>
        <dbReference type="PROSITE-ProRule" id="PRU00376"/>
    </source>
</evidence>
<dbReference type="InterPro" id="IPR005033">
    <property type="entry name" value="YEATS"/>
</dbReference>
<dbReference type="GO" id="GO:0016514">
    <property type="term" value="C:SWI/SNF complex"/>
    <property type="evidence" value="ECO:0007669"/>
    <property type="project" value="EnsemblFungi"/>
</dbReference>
<evidence type="ECO:0000256" key="1">
    <source>
        <dbReference type="ARBA" id="ARBA00023242"/>
    </source>
</evidence>
<dbReference type="GO" id="GO:0006338">
    <property type="term" value="P:chromatin remodeling"/>
    <property type="evidence" value="ECO:0007669"/>
    <property type="project" value="EnsemblFungi"/>
</dbReference>
<dbReference type="AlphaFoldDB" id="A0A075B2B1"/>
<evidence type="ECO:0000313" key="5">
    <source>
        <dbReference type="Proteomes" id="UP000030755"/>
    </source>
</evidence>
<dbReference type="PROSITE" id="PS51037">
    <property type="entry name" value="YEATS"/>
    <property type="match status" value="1"/>
</dbReference>
<accession>A0A075B2B1</accession>
<proteinExistence type="predicted"/>
<dbReference type="GO" id="GO:0006355">
    <property type="term" value="P:regulation of DNA-templated transcription"/>
    <property type="evidence" value="ECO:0007669"/>
    <property type="project" value="InterPro"/>
</dbReference>
<reference evidence="4 5" key="1">
    <citation type="journal article" date="2013" name="Curr. Biol.">
        <title>Shared signatures of parasitism and phylogenomics unite Cryptomycota and microsporidia.</title>
        <authorList>
            <person name="James T.Y."/>
            <person name="Pelin A."/>
            <person name="Bonen L."/>
            <person name="Ahrendt S."/>
            <person name="Sain D."/>
            <person name="Corradi N."/>
            <person name="Stajich J.E."/>
        </authorList>
    </citation>
    <scope>NUCLEOTIDE SEQUENCE [LARGE SCALE GENOMIC DNA]</scope>
    <source>
        <strain evidence="4 5">CSF55</strain>
    </source>
</reference>
<dbReference type="InterPro" id="IPR055129">
    <property type="entry name" value="YEATS_dom"/>
</dbReference>
<dbReference type="GO" id="GO:0005674">
    <property type="term" value="C:transcription factor TFIIF complex"/>
    <property type="evidence" value="ECO:0007669"/>
    <property type="project" value="EnsemblFungi"/>
</dbReference>
<keyword evidence="5" id="KW-1185">Reference proteome</keyword>
<comment type="subcellular location">
    <subcellularLocation>
        <location evidence="2">Nucleus</location>
    </subcellularLocation>
</comment>
<gene>
    <name evidence="4" type="ORF">O9G_006016</name>
</gene>
<evidence type="ECO:0000259" key="3">
    <source>
        <dbReference type="PROSITE" id="PS51037"/>
    </source>
</evidence>
<dbReference type="STRING" id="988480.A0A075B2B1"/>
<dbReference type="Pfam" id="PF03366">
    <property type="entry name" value="YEATS"/>
    <property type="match status" value="1"/>
</dbReference>
<dbReference type="EMBL" id="KE560534">
    <property type="protein sequence ID" value="EPZ36511.1"/>
    <property type="molecule type" value="Genomic_DNA"/>
</dbReference>
<sequence>MSQRRGKAIKKTVCVSTDSHILAEEPPHESFPIREWTIQVLGKDEDIQQYVSKVEFKLHESFPDPNRVVEKAPFAITEKGWGEFVMDIVLHFVDNSAPPVSFKHELHFNPEKYTKFPVLNIKPNSFEIAQSVFGETLESPSVDATMAVTPSSKKRKRLEVPSVFNDEDMESLKKKLEGLQAGDILEVVDGVAQVDETSEELKFDLYTLSHEELAKLWTFCLSKNKK</sequence>
<dbReference type="GO" id="GO:0005669">
    <property type="term" value="C:transcription factor TFIID complex"/>
    <property type="evidence" value="ECO:0007669"/>
    <property type="project" value="EnsemblFungi"/>
</dbReference>
<dbReference type="Gene3D" id="2.60.40.1970">
    <property type="entry name" value="YEATS domain"/>
    <property type="match status" value="1"/>
</dbReference>
<dbReference type="CDD" id="cd16905">
    <property type="entry name" value="YEATS_Taf14_like"/>
    <property type="match status" value="1"/>
</dbReference>
<dbReference type="Proteomes" id="UP000030755">
    <property type="component" value="Unassembled WGS sequence"/>
</dbReference>
<evidence type="ECO:0000313" key="4">
    <source>
        <dbReference type="EMBL" id="EPZ36511.1"/>
    </source>
</evidence>
<dbReference type="OrthoDB" id="1741717at2759"/>
<organism evidence="4 5">
    <name type="scientific">Rozella allomycis (strain CSF55)</name>
    <dbReference type="NCBI Taxonomy" id="988480"/>
    <lineage>
        <taxon>Eukaryota</taxon>
        <taxon>Fungi</taxon>
        <taxon>Fungi incertae sedis</taxon>
        <taxon>Cryptomycota</taxon>
        <taxon>Cryptomycota incertae sedis</taxon>
        <taxon>Rozella</taxon>
    </lineage>
</organism>
<dbReference type="PANTHER" id="PTHR23195">
    <property type="entry name" value="YEATS DOMAIN"/>
    <property type="match status" value="1"/>
</dbReference>
<dbReference type="GO" id="GO:0031011">
    <property type="term" value="C:Ino80 complex"/>
    <property type="evidence" value="ECO:0007669"/>
    <property type="project" value="EnsemblFungi"/>
</dbReference>
<dbReference type="InterPro" id="IPR038704">
    <property type="entry name" value="YEAST_sf"/>
</dbReference>
<feature type="domain" description="YEATS" evidence="3">
    <location>
        <begin position="3"/>
        <end position="135"/>
    </location>
</feature>
<name>A0A075B2B1_ROZAC</name>
<dbReference type="HOGENOM" id="CLU_1225386_0_0_1"/>
<protein>
    <submittedName>
        <fullName evidence="4">YEATS domain-containing protein</fullName>
    </submittedName>
</protein>
<dbReference type="OMA" id="WGGFPLN"/>